<evidence type="ECO:0000313" key="2">
    <source>
        <dbReference type="Proteomes" id="UP000010408"/>
    </source>
</evidence>
<comment type="caution">
    <text evidence="1">The sequence shown here is derived from an EMBL/GenBank/DDBJ whole genome shotgun (WGS) entry which is preliminary data.</text>
</comment>
<evidence type="ECO:0000313" key="1">
    <source>
        <dbReference type="EMBL" id="EKY02562.1"/>
    </source>
</evidence>
<dbReference type="EMBL" id="AMEQ01000013">
    <property type="protein sequence ID" value="EKY02562.1"/>
    <property type="molecule type" value="Genomic_DNA"/>
</dbReference>
<dbReference type="HOGENOM" id="CLU_3121066_0_0_10"/>
<protein>
    <submittedName>
        <fullName evidence="1">Uncharacterized protein</fullName>
    </submittedName>
</protein>
<accession>L1NH79</accession>
<sequence>MVVPRGMSRTHLVQNYKILLTITQSVQYVLLSLPFSFSRRPSISFLFSLV</sequence>
<organism evidence="1 2">
    <name type="scientific">Porphyromonas catoniae F0037</name>
    <dbReference type="NCBI Taxonomy" id="1127696"/>
    <lineage>
        <taxon>Bacteria</taxon>
        <taxon>Pseudomonadati</taxon>
        <taxon>Bacteroidota</taxon>
        <taxon>Bacteroidia</taxon>
        <taxon>Bacteroidales</taxon>
        <taxon>Porphyromonadaceae</taxon>
        <taxon>Porphyromonas</taxon>
    </lineage>
</organism>
<gene>
    <name evidence="1" type="ORF">HMPREF9134_00418</name>
</gene>
<name>L1NH79_9PORP</name>
<dbReference type="AlphaFoldDB" id="L1NH79"/>
<dbReference type="Proteomes" id="UP000010408">
    <property type="component" value="Unassembled WGS sequence"/>
</dbReference>
<proteinExistence type="predicted"/>
<dbReference type="STRING" id="1127696.HMPREF9134_00418"/>
<reference evidence="1 2" key="1">
    <citation type="submission" date="2012-05" db="EMBL/GenBank/DDBJ databases">
        <authorList>
            <person name="Weinstock G."/>
            <person name="Sodergren E."/>
            <person name="Lobos E.A."/>
            <person name="Fulton L."/>
            <person name="Fulton R."/>
            <person name="Courtney L."/>
            <person name="Fronick C."/>
            <person name="O'Laughlin M."/>
            <person name="Godfrey J."/>
            <person name="Wilson R.M."/>
            <person name="Miner T."/>
            <person name="Farmer C."/>
            <person name="Delehaunty K."/>
            <person name="Cordes M."/>
            <person name="Minx P."/>
            <person name="Tomlinson C."/>
            <person name="Chen J."/>
            <person name="Wollam A."/>
            <person name="Pepin K.H."/>
            <person name="Bhonagiri V."/>
            <person name="Zhang X."/>
            <person name="Suruliraj S."/>
            <person name="Warren W."/>
            <person name="Mitreva M."/>
            <person name="Mardis E.R."/>
            <person name="Wilson R.K."/>
        </authorList>
    </citation>
    <scope>NUCLEOTIDE SEQUENCE [LARGE SCALE GENOMIC DNA]</scope>
    <source>
        <strain evidence="1 2">F0037</strain>
    </source>
</reference>